<dbReference type="EMBL" id="JAGKHQ010000012">
    <property type="protein sequence ID" value="KAG7503976.1"/>
    <property type="molecule type" value="Genomic_DNA"/>
</dbReference>
<keyword evidence="2" id="KW-1185">Reference proteome</keyword>
<evidence type="ECO:0000313" key="1">
    <source>
        <dbReference type="EMBL" id="KAG7503976.1"/>
    </source>
</evidence>
<dbReference type="Proteomes" id="UP000693946">
    <property type="component" value="Linkage Group LG2"/>
</dbReference>
<dbReference type="AlphaFoldDB" id="A0AAV6RF04"/>
<proteinExistence type="predicted"/>
<organism evidence="1 2">
    <name type="scientific">Solea senegalensis</name>
    <name type="common">Senegalese sole</name>
    <dbReference type="NCBI Taxonomy" id="28829"/>
    <lineage>
        <taxon>Eukaryota</taxon>
        <taxon>Metazoa</taxon>
        <taxon>Chordata</taxon>
        <taxon>Craniata</taxon>
        <taxon>Vertebrata</taxon>
        <taxon>Euteleostomi</taxon>
        <taxon>Actinopterygii</taxon>
        <taxon>Neopterygii</taxon>
        <taxon>Teleostei</taxon>
        <taxon>Neoteleostei</taxon>
        <taxon>Acanthomorphata</taxon>
        <taxon>Carangaria</taxon>
        <taxon>Pleuronectiformes</taxon>
        <taxon>Pleuronectoidei</taxon>
        <taxon>Soleidae</taxon>
        <taxon>Solea</taxon>
    </lineage>
</organism>
<reference evidence="1 2" key="1">
    <citation type="journal article" date="2021" name="Sci. Rep.">
        <title>Chromosome anchoring in Senegalese sole (Solea senegalensis) reveals sex-associated markers and genome rearrangements in flatfish.</title>
        <authorList>
            <person name="Guerrero-Cozar I."/>
            <person name="Gomez-Garrido J."/>
            <person name="Berbel C."/>
            <person name="Martinez-Blanch J.F."/>
            <person name="Alioto T."/>
            <person name="Claros M.G."/>
            <person name="Gagnaire P.A."/>
            <person name="Manchado M."/>
        </authorList>
    </citation>
    <scope>NUCLEOTIDE SEQUENCE [LARGE SCALE GENOMIC DNA]</scope>
    <source>
        <strain evidence="1">Sse05_10M</strain>
    </source>
</reference>
<accession>A0AAV6RF04</accession>
<protein>
    <submittedName>
        <fullName evidence="1">Uncharacterized protein</fullName>
    </submittedName>
</protein>
<gene>
    <name evidence="1" type="ORF">JOB18_048388</name>
</gene>
<comment type="caution">
    <text evidence="1">The sequence shown here is derived from an EMBL/GenBank/DDBJ whole genome shotgun (WGS) entry which is preliminary data.</text>
</comment>
<name>A0AAV6RF04_SOLSE</name>
<evidence type="ECO:0000313" key="2">
    <source>
        <dbReference type="Proteomes" id="UP000693946"/>
    </source>
</evidence>
<sequence length="50" mass="5717">MERARGKTSARRRENGQPLFVVTDVFTALCCPPLIFIEGEHERSETPELQ</sequence>